<gene>
    <name evidence="1" type="ORF">I5M07_08120</name>
</gene>
<organism evidence="1 2">
    <name type="scientific">Flavobacterium agrisoli</name>
    <dbReference type="NCBI Taxonomy" id="2793066"/>
    <lineage>
        <taxon>Bacteria</taxon>
        <taxon>Pseudomonadati</taxon>
        <taxon>Bacteroidota</taxon>
        <taxon>Flavobacteriia</taxon>
        <taxon>Flavobacteriales</taxon>
        <taxon>Flavobacteriaceae</taxon>
        <taxon>Flavobacterium</taxon>
    </lineage>
</organism>
<dbReference type="EMBL" id="JAEHFV010000002">
    <property type="protein sequence ID" value="MBK0369802.1"/>
    <property type="molecule type" value="Genomic_DNA"/>
</dbReference>
<protein>
    <submittedName>
        <fullName evidence="1">DUF3987 domain-containing protein</fullName>
    </submittedName>
</protein>
<dbReference type="InterPro" id="IPR025048">
    <property type="entry name" value="DUF3987"/>
</dbReference>
<evidence type="ECO:0000313" key="1">
    <source>
        <dbReference type="EMBL" id="MBK0369802.1"/>
    </source>
</evidence>
<dbReference type="Pfam" id="PF13148">
    <property type="entry name" value="DUF3987"/>
    <property type="match status" value="2"/>
</dbReference>
<evidence type="ECO:0000313" key="2">
    <source>
        <dbReference type="Proteomes" id="UP000609172"/>
    </source>
</evidence>
<comment type="caution">
    <text evidence="1">The sequence shown here is derived from an EMBL/GenBank/DDBJ whole genome shotgun (WGS) entry which is preliminary data.</text>
</comment>
<dbReference type="Proteomes" id="UP000609172">
    <property type="component" value="Unassembled WGS sequence"/>
</dbReference>
<accession>A0A934PLI7</accession>
<proteinExistence type="predicted"/>
<sequence length="442" mass="50279">MIEKIKKLEVVVNSSLDGNLYVNENIYEKLPPLLKGLVDCFEGREKDVILLSSVGVLSACLPNVIGVYNKRTVCANLYTFIIAPPASGKGVMNWSQKLIEPIHEAVVAASKLKIAETRSQNRGTNFDLPKLELKVIPGNTSSSKIHSHLQNSSESSLIFESEADSLSKMLKNEYGDFSDLLRKAFHHETVSISRQLDDRYDSIKNPKLSIVLSGTPDQVQPLVNSKGNGLFSRFLYYNFNDYQGWQDVSPKAQAINYDDLFDDAGRVVKLIYDKLKGLERVDVKLTELQWDSFQERMSRADQIIRDTRKIDFTSVVRRMGLIGFRIIMILTILRKYEQIDETTAEVYADDLDVELTIELVKILFDHSLKVFDMFNSKTISLTMAERGLLLRLPENFRRAAGLKIALNFGFATRTFDDLLKKWESKKVICKVSQGNYRKIVLN</sequence>
<dbReference type="AlphaFoldDB" id="A0A934PLI7"/>
<name>A0A934PLI7_9FLAO</name>
<reference evidence="1" key="1">
    <citation type="submission" date="2020-12" db="EMBL/GenBank/DDBJ databases">
        <title>Bacterial novel species Flavobacterium sp. SE-1-e isolated from soil.</title>
        <authorList>
            <person name="Jung H.-Y."/>
        </authorList>
    </citation>
    <scope>NUCLEOTIDE SEQUENCE</scope>
    <source>
        <strain evidence="1">SE-1-e</strain>
    </source>
</reference>
<dbReference type="RefSeq" id="WP_200105714.1">
    <property type="nucleotide sequence ID" value="NZ_JAEHFV010000002.1"/>
</dbReference>
<keyword evidence="2" id="KW-1185">Reference proteome</keyword>